<organism evidence="2 3">
    <name type="scientific">Lithospermum erythrorhizon</name>
    <name type="common">Purple gromwell</name>
    <name type="synonym">Lithospermum officinale var. erythrorhizon</name>
    <dbReference type="NCBI Taxonomy" id="34254"/>
    <lineage>
        <taxon>Eukaryota</taxon>
        <taxon>Viridiplantae</taxon>
        <taxon>Streptophyta</taxon>
        <taxon>Embryophyta</taxon>
        <taxon>Tracheophyta</taxon>
        <taxon>Spermatophyta</taxon>
        <taxon>Magnoliopsida</taxon>
        <taxon>eudicotyledons</taxon>
        <taxon>Gunneridae</taxon>
        <taxon>Pentapetalae</taxon>
        <taxon>asterids</taxon>
        <taxon>lamiids</taxon>
        <taxon>Boraginales</taxon>
        <taxon>Boraginaceae</taxon>
        <taxon>Boraginoideae</taxon>
        <taxon>Lithospermeae</taxon>
        <taxon>Lithospermum</taxon>
    </lineage>
</organism>
<dbReference type="SUPFAM" id="SSF101327">
    <property type="entry name" value="YgfB-like"/>
    <property type="match status" value="1"/>
</dbReference>
<sequence length="181" mass="20968">MMNFLLFIGLMLRTLEVQTLELKNCHPRPTLKCFVVTIKITLTAPIKCLEYISMKEVINIEAAKLSLIIAMTFNGPMWNELWDPGIPLILLSYSDATTCTHHFFEDWIEHFMWGTFMHKTRFGSLIANDFRELLSPLVDVSMLGEFSIRFDSDYFIIKEVVVTTKCKDVEQYGNIPTDVFL</sequence>
<feature type="signal peptide" evidence="1">
    <location>
        <begin position="1"/>
        <end position="19"/>
    </location>
</feature>
<feature type="chain" id="PRO_5043382841" evidence="1">
    <location>
        <begin position="20"/>
        <end position="181"/>
    </location>
</feature>
<dbReference type="InterPro" id="IPR036255">
    <property type="entry name" value="YgfB-like_sf"/>
</dbReference>
<comment type="caution">
    <text evidence="2">The sequence shown here is derived from an EMBL/GenBank/DDBJ whole genome shotgun (WGS) entry which is preliminary data.</text>
</comment>
<evidence type="ECO:0000256" key="1">
    <source>
        <dbReference type="SAM" id="SignalP"/>
    </source>
</evidence>
<accession>A0AAV3PVQ5</accession>
<protein>
    <submittedName>
        <fullName evidence="2">Uncharacterized protein</fullName>
    </submittedName>
</protein>
<keyword evidence="3" id="KW-1185">Reference proteome</keyword>
<dbReference type="AlphaFoldDB" id="A0AAV3PVQ5"/>
<name>A0AAV3PVQ5_LITER</name>
<proteinExistence type="predicted"/>
<reference evidence="2 3" key="1">
    <citation type="submission" date="2024-01" db="EMBL/GenBank/DDBJ databases">
        <title>The complete chloroplast genome sequence of Lithospermum erythrorhizon: insights into the phylogenetic relationship among Boraginaceae species and the maternal lineages of purple gromwells.</title>
        <authorList>
            <person name="Okada T."/>
            <person name="Watanabe K."/>
        </authorList>
    </citation>
    <scope>NUCLEOTIDE SEQUENCE [LARGE SCALE GENOMIC DNA]</scope>
</reference>
<evidence type="ECO:0000313" key="3">
    <source>
        <dbReference type="Proteomes" id="UP001454036"/>
    </source>
</evidence>
<dbReference type="Proteomes" id="UP001454036">
    <property type="component" value="Unassembled WGS sequence"/>
</dbReference>
<dbReference type="EMBL" id="BAABME010002603">
    <property type="protein sequence ID" value="GAA0155363.1"/>
    <property type="molecule type" value="Genomic_DNA"/>
</dbReference>
<evidence type="ECO:0000313" key="2">
    <source>
        <dbReference type="EMBL" id="GAA0155363.1"/>
    </source>
</evidence>
<keyword evidence="1" id="KW-0732">Signal</keyword>
<gene>
    <name evidence="2" type="ORF">LIER_13110</name>
</gene>